<dbReference type="CDD" id="cd00060">
    <property type="entry name" value="FHA"/>
    <property type="match status" value="1"/>
</dbReference>
<dbReference type="Proteomes" id="UP000236343">
    <property type="component" value="Unassembled WGS sequence"/>
</dbReference>
<keyword evidence="3" id="KW-0862">Zinc</keyword>
<dbReference type="SUPFAM" id="SSF49879">
    <property type="entry name" value="SMAD/FHA domain"/>
    <property type="match status" value="1"/>
</dbReference>
<evidence type="ECO:0000256" key="3">
    <source>
        <dbReference type="ARBA" id="ARBA00022833"/>
    </source>
</evidence>
<feature type="compositionally biased region" description="Basic and acidic residues" evidence="4">
    <location>
        <begin position="567"/>
        <end position="578"/>
    </location>
</feature>
<feature type="region of interest" description="Disordered" evidence="4">
    <location>
        <begin position="148"/>
        <end position="388"/>
    </location>
</feature>
<accession>A0A2G8Y4A8</accession>
<name>A0A2G8Y4A8_TOXGO</name>
<dbReference type="Gene3D" id="3.30.40.10">
    <property type="entry name" value="Zinc/RING finger domain, C3HC4 (zinc finger)"/>
    <property type="match status" value="1"/>
</dbReference>
<comment type="caution">
    <text evidence="7">The sequence shown here is derived from an EMBL/GenBank/DDBJ whole genome shotgun (WGS) entry which is preliminary data.</text>
</comment>
<feature type="compositionally biased region" description="Low complexity" evidence="4">
    <location>
        <begin position="1086"/>
        <end position="1095"/>
    </location>
</feature>
<dbReference type="Pfam" id="PF12906">
    <property type="entry name" value="RINGv"/>
    <property type="match status" value="1"/>
</dbReference>
<evidence type="ECO:0000256" key="4">
    <source>
        <dbReference type="SAM" id="MobiDB-lite"/>
    </source>
</evidence>
<feature type="compositionally biased region" description="Polar residues" evidence="4">
    <location>
        <begin position="302"/>
        <end position="312"/>
    </location>
</feature>
<dbReference type="InterPro" id="IPR013083">
    <property type="entry name" value="Znf_RING/FYVE/PHD"/>
</dbReference>
<proteinExistence type="predicted"/>
<dbReference type="VEuPathDB" id="ToxoDB:TGCOUG_287980"/>
<feature type="compositionally biased region" description="Low complexity" evidence="4">
    <location>
        <begin position="501"/>
        <end position="510"/>
    </location>
</feature>
<keyword evidence="1" id="KW-0479">Metal-binding</keyword>
<dbReference type="InterPro" id="IPR000253">
    <property type="entry name" value="FHA_dom"/>
</dbReference>
<dbReference type="PROSITE" id="PS51292">
    <property type="entry name" value="ZF_RING_CH"/>
    <property type="match status" value="1"/>
</dbReference>
<evidence type="ECO:0000259" key="6">
    <source>
        <dbReference type="PROSITE" id="PS51292"/>
    </source>
</evidence>
<feature type="compositionally biased region" description="Basic and acidic residues" evidence="4">
    <location>
        <begin position="1106"/>
        <end position="1141"/>
    </location>
</feature>
<protein>
    <submittedName>
        <fullName evidence="7">FHA domain-containing protein</fullName>
    </submittedName>
</protein>
<feature type="compositionally biased region" description="Basic and acidic residues" evidence="4">
    <location>
        <begin position="1062"/>
        <end position="1085"/>
    </location>
</feature>
<dbReference type="SMART" id="SM00744">
    <property type="entry name" value="RINGv"/>
    <property type="match status" value="1"/>
</dbReference>
<dbReference type="PANTHER" id="PTHR46210:SF1">
    <property type="entry name" value="FHA DOMAIN-CONTAINING PROTEIN"/>
    <property type="match status" value="1"/>
</dbReference>
<organism evidence="7 8">
    <name type="scientific">Toxoplasma gondii COUG</name>
    <dbReference type="NCBI Taxonomy" id="1074873"/>
    <lineage>
        <taxon>Eukaryota</taxon>
        <taxon>Sar</taxon>
        <taxon>Alveolata</taxon>
        <taxon>Apicomplexa</taxon>
        <taxon>Conoidasida</taxon>
        <taxon>Coccidia</taxon>
        <taxon>Eucoccidiorida</taxon>
        <taxon>Eimeriorina</taxon>
        <taxon>Sarcocystidae</taxon>
        <taxon>Toxoplasma</taxon>
    </lineage>
</organism>
<feature type="domain" description="RING-CH-type" evidence="6">
    <location>
        <begin position="657"/>
        <end position="739"/>
    </location>
</feature>
<dbReference type="Pfam" id="PF00498">
    <property type="entry name" value="FHA"/>
    <property type="match status" value="1"/>
</dbReference>
<evidence type="ECO:0000313" key="7">
    <source>
        <dbReference type="EMBL" id="PIM01829.1"/>
    </source>
</evidence>
<dbReference type="EMBL" id="AGQR02001416">
    <property type="protein sequence ID" value="PIM01829.1"/>
    <property type="molecule type" value="Genomic_DNA"/>
</dbReference>
<dbReference type="GO" id="GO:0008270">
    <property type="term" value="F:zinc ion binding"/>
    <property type="evidence" value="ECO:0007669"/>
    <property type="project" value="UniProtKB-KW"/>
</dbReference>
<feature type="region of interest" description="Disordered" evidence="4">
    <location>
        <begin position="1040"/>
        <end position="1141"/>
    </location>
</feature>
<evidence type="ECO:0000256" key="2">
    <source>
        <dbReference type="ARBA" id="ARBA00022771"/>
    </source>
</evidence>
<dbReference type="PROSITE" id="PS50006">
    <property type="entry name" value="FHA_DOMAIN"/>
    <property type="match status" value="1"/>
</dbReference>
<evidence type="ECO:0000256" key="1">
    <source>
        <dbReference type="ARBA" id="ARBA00022723"/>
    </source>
</evidence>
<gene>
    <name evidence="7" type="ORF">TGCOUG_287980</name>
</gene>
<dbReference type="Gene3D" id="2.60.200.20">
    <property type="match status" value="1"/>
</dbReference>
<dbReference type="SMART" id="SM00240">
    <property type="entry name" value="FHA"/>
    <property type="match status" value="1"/>
</dbReference>
<feature type="compositionally biased region" description="Polar residues" evidence="4">
    <location>
        <begin position="518"/>
        <end position="530"/>
    </location>
</feature>
<feature type="domain" description="FHA" evidence="5">
    <location>
        <begin position="795"/>
        <end position="844"/>
    </location>
</feature>
<feature type="region of interest" description="Disordered" evidence="4">
    <location>
        <begin position="500"/>
        <end position="622"/>
    </location>
</feature>
<sequence>MESRTSSGGRSGGRGNSRNRGCVMAISCLTWASDSHGLFDYESRNVFKKNFKVQCLKDAYRAIRIKTDVLLLPEEEAIQFLHQQRDFPASDVRSLLKLQWTNGAYHVIPSHASEVCIDPSQAVQRSSSHARSSNSSGAAAPLSQAAPYTLIPPHRPPGGPAFSPFVSSQDEGPADPAPPVCPAASLPDSDLSPRGERLPAGAGPGGLSRGPQSLFPPENAPHTSRIGSPGSGSASALNASRMVSPNPSSASSLAPGAGTAEAPVSSLAGSGSGQVPEPGDRSSSRAPSVNDPLQAASPAPGTVSNIGGSVSSGPPRRHSGPGLDAPADGGSLSPHHTLQSGTEPAFEGDAESQQLEPTPGAAAPAISVSGAGSPLRGAEHGASLRAQEPQASLLLPASSGVEAEPGLGGGGDCPRVSAEKIWLVVRSLRERGGVTLREGDVMKLGRFRLKVKELVANYQQAARAQEHRLPAADADECETVAPEPESHNPNLSVVNSQVDQPVPSAAPAPAQLGATDPSGASQTPNASLGNSAAPFAPLRLQAPFSGAAGDRGDRGDREEDGGGEAGDGEREEQLREEGLLDVGLPQSQTGQMPATAAATDDEDACGTQRPRRNEGLRQSPSFGALPDPLLVADCSLPAPAPATPRQSSEAPNNAYGCFLPQRPACRICLCEAPDEDDAESRNNPLVAPCRCKGSMQHVHLQCLRTWMEGRLNIRSDGTTVGYFLRALDCELCKAPYPAFVDGGRGRVIELFEIPRPSFPYIILEPRSSHPSPSSPSPPALRRGLHVVSLATRRTARLGRGHESDIRLSDISVSRLHALIKFSQGAFWLEDQRSKFGTLVELKRPLKLERGGTGVALQVGRTVISIVVKRQWSFPLPVCLKGVRAPESDITVLECPQQSPPSASLTQGPPAISPALASPHPPAGTQGSPASEGPPGARAALPLAVAQSPPARASAEPVAPGAALRVAAEAVRAVSSQETPQSPRQGLRTPQAVLSPRAAGVLVQGPEPVPGAPATQEAEPAPVAGLEVFGAQGDGVAAAVGAASGAAGSEQHRVGGEFSAPDDGSREKEGDKGQGEHNDGEGRNSQEAEGAEAGSEGDLGNRNRRQRGGERSEKGEESGQTAEKEESKDEAPEGMEKREDEA</sequence>
<keyword evidence="2" id="KW-0863">Zinc-finger</keyword>
<dbReference type="InterPro" id="IPR011016">
    <property type="entry name" value="Znf_RING-CH"/>
</dbReference>
<feature type="compositionally biased region" description="Polar residues" evidence="4">
    <location>
        <begin position="895"/>
        <end position="906"/>
    </location>
</feature>
<dbReference type="AlphaFoldDB" id="A0A2G8Y4A8"/>
<dbReference type="PANTHER" id="PTHR46210">
    <property type="entry name" value="FHA DOMAIN-CONTAINING PROTEIN"/>
    <property type="match status" value="1"/>
</dbReference>
<evidence type="ECO:0000259" key="5">
    <source>
        <dbReference type="PROSITE" id="PS50006"/>
    </source>
</evidence>
<feature type="compositionally biased region" description="Low complexity" evidence="4">
    <location>
        <begin position="244"/>
        <end position="257"/>
    </location>
</feature>
<evidence type="ECO:0000313" key="8">
    <source>
        <dbReference type="Proteomes" id="UP000236343"/>
    </source>
</evidence>
<feature type="region of interest" description="Disordered" evidence="4">
    <location>
        <begin position="893"/>
        <end position="936"/>
    </location>
</feature>
<dbReference type="CDD" id="cd16495">
    <property type="entry name" value="RING_CH-C4HC3_MARCH"/>
    <property type="match status" value="1"/>
</dbReference>
<dbReference type="SUPFAM" id="SSF57850">
    <property type="entry name" value="RING/U-box"/>
    <property type="match status" value="1"/>
</dbReference>
<feature type="compositionally biased region" description="Polar residues" evidence="4">
    <location>
        <begin position="221"/>
        <end position="243"/>
    </location>
</feature>
<dbReference type="InterPro" id="IPR008984">
    <property type="entry name" value="SMAD_FHA_dom_sf"/>
</dbReference>
<reference evidence="7 8" key="1">
    <citation type="journal article" date="2016" name="Nat. Commun.">
        <title>Local admixture of amplified and diversified secreted pathogenesis determinants shapes mosaic Toxoplasma gondii genomes.</title>
        <authorList>
            <person name="Lorenzi H."/>
            <person name="Khan A."/>
            <person name="Behnke M.S."/>
            <person name="Namasivayam S."/>
            <person name="Swapna L.S."/>
            <person name="Hadjithomas M."/>
            <person name="Karamycheva S."/>
            <person name="Pinney D."/>
            <person name="Brunk B.P."/>
            <person name="Ajioka J.W."/>
            <person name="Ajzenberg D."/>
            <person name="Boothroyd J.C."/>
            <person name="Boyle J.P."/>
            <person name="Darde M.L."/>
            <person name="Diaz-Miranda M.A."/>
            <person name="Dubey J.P."/>
            <person name="Fritz H.M."/>
            <person name="Gennari S.M."/>
            <person name="Gregory B.D."/>
            <person name="Kim K."/>
            <person name="Saeij J.P."/>
            <person name="Su C."/>
            <person name="White M.W."/>
            <person name="Zhu X.Q."/>
            <person name="Howe D.K."/>
            <person name="Rosenthal B.M."/>
            <person name="Grigg M.E."/>
            <person name="Parkinson J."/>
            <person name="Liu L."/>
            <person name="Kissinger J.C."/>
            <person name="Roos D.S."/>
            <person name="Sibley L.D."/>
        </authorList>
    </citation>
    <scope>NUCLEOTIDE SEQUENCE [LARGE SCALE GENOMIC DNA]</scope>
    <source>
        <strain evidence="7 8">COUG</strain>
    </source>
</reference>